<dbReference type="CDD" id="cd12797">
    <property type="entry name" value="M23_peptidase"/>
    <property type="match status" value="1"/>
</dbReference>
<dbReference type="Proteomes" id="UP000198379">
    <property type="component" value="Unassembled WGS sequence"/>
</dbReference>
<dbReference type="InterPro" id="IPR011055">
    <property type="entry name" value="Dup_hybrid_motif"/>
</dbReference>
<protein>
    <submittedName>
        <fullName evidence="2">Peptidase family M23</fullName>
    </submittedName>
</protein>
<feature type="domain" description="M23ase beta-sheet core" evidence="1">
    <location>
        <begin position="102"/>
        <end position="184"/>
    </location>
</feature>
<accession>A0A238ZKK3</accession>
<dbReference type="AlphaFoldDB" id="A0A238ZKK3"/>
<dbReference type="OrthoDB" id="1188206at2"/>
<name>A0A238ZKK3_9FLAO</name>
<dbReference type="InterPro" id="IPR050570">
    <property type="entry name" value="Cell_wall_metabolism_enzyme"/>
</dbReference>
<gene>
    <name evidence="2" type="ORF">SAMN06265376_103296</name>
</gene>
<organism evidence="2 3">
    <name type="scientific">Dokdonia pacifica</name>
    <dbReference type="NCBI Taxonomy" id="1627892"/>
    <lineage>
        <taxon>Bacteria</taxon>
        <taxon>Pseudomonadati</taxon>
        <taxon>Bacteroidota</taxon>
        <taxon>Flavobacteriia</taxon>
        <taxon>Flavobacteriales</taxon>
        <taxon>Flavobacteriaceae</taxon>
        <taxon>Dokdonia</taxon>
    </lineage>
</organism>
<keyword evidence="3" id="KW-1185">Reference proteome</keyword>
<proteinExistence type="predicted"/>
<dbReference type="InterPro" id="IPR016047">
    <property type="entry name" value="M23ase_b-sheet_dom"/>
</dbReference>
<dbReference type="PANTHER" id="PTHR21666:SF270">
    <property type="entry name" value="MUREIN HYDROLASE ACTIVATOR ENVC"/>
    <property type="match status" value="1"/>
</dbReference>
<dbReference type="Pfam" id="PF01551">
    <property type="entry name" value="Peptidase_M23"/>
    <property type="match status" value="1"/>
</dbReference>
<evidence type="ECO:0000313" key="3">
    <source>
        <dbReference type="Proteomes" id="UP000198379"/>
    </source>
</evidence>
<dbReference type="PANTHER" id="PTHR21666">
    <property type="entry name" value="PEPTIDASE-RELATED"/>
    <property type="match status" value="1"/>
</dbReference>
<dbReference type="SUPFAM" id="SSF51261">
    <property type="entry name" value="Duplicated hybrid motif"/>
    <property type="match status" value="1"/>
</dbReference>
<dbReference type="EMBL" id="FZNY01000003">
    <property type="protein sequence ID" value="SNR83659.1"/>
    <property type="molecule type" value="Genomic_DNA"/>
</dbReference>
<dbReference type="Gene3D" id="2.70.70.10">
    <property type="entry name" value="Glucose Permease (Domain IIA)"/>
    <property type="match status" value="1"/>
</dbReference>
<dbReference type="GO" id="GO:0004222">
    <property type="term" value="F:metalloendopeptidase activity"/>
    <property type="evidence" value="ECO:0007669"/>
    <property type="project" value="TreeGrafter"/>
</dbReference>
<evidence type="ECO:0000313" key="2">
    <source>
        <dbReference type="EMBL" id="SNR83659.1"/>
    </source>
</evidence>
<sequence>MYYAIFFRACILILGLCILSSCLEKKHQAKKTTKKEIVSTPQSKSDLQLLDSLFNTHKEFESIQFDSPVGKPSYKGYYNAQEFRENDHLGEDWNGVGGGNSDLGDPIYSISNGYIYSSKNIDGGWGNVIRIIHSYKNKYYESIYAHCDSIFVKEHQFIKRGEQIGTIGTANGSYLAHLHLEVRDSIFMDIGAGYSTESKGYLNPTEFIKTH</sequence>
<reference evidence="2 3" key="1">
    <citation type="submission" date="2017-06" db="EMBL/GenBank/DDBJ databases">
        <authorList>
            <person name="Kim H.J."/>
            <person name="Triplett B.A."/>
        </authorList>
    </citation>
    <scope>NUCLEOTIDE SEQUENCE [LARGE SCALE GENOMIC DNA]</scope>
    <source>
        <strain evidence="2 3">DSM 25597</strain>
    </source>
</reference>
<evidence type="ECO:0000259" key="1">
    <source>
        <dbReference type="Pfam" id="PF01551"/>
    </source>
</evidence>